<dbReference type="HOGENOM" id="CLU_116617_3_0_0"/>
<dbReference type="SUPFAM" id="SSF88723">
    <property type="entry name" value="PIN domain-like"/>
    <property type="match status" value="1"/>
</dbReference>
<organism evidence="2 3">
    <name type="scientific">Oceanithermus profundus (strain DSM 14977 / NBRC 100410 / VKM B-2274 / 506)</name>
    <dbReference type="NCBI Taxonomy" id="670487"/>
    <lineage>
        <taxon>Bacteria</taxon>
        <taxon>Thermotogati</taxon>
        <taxon>Deinococcota</taxon>
        <taxon>Deinococci</taxon>
        <taxon>Thermales</taxon>
        <taxon>Thermaceae</taxon>
        <taxon>Oceanithermus</taxon>
    </lineage>
</organism>
<dbReference type="PANTHER" id="PTHR34610:SF4">
    <property type="entry name" value="SLL8027 PROTEIN"/>
    <property type="match status" value="1"/>
</dbReference>
<reference evidence="3" key="1">
    <citation type="submission" date="2010-11" db="EMBL/GenBank/DDBJ databases">
        <title>The complete sequence of chromosome of Oceanithermus profundus DSM 14977.</title>
        <authorList>
            <consortium name="US DOE Joint Genome Institute (JGI-PGF)"/>
            <person name="Lucas S."/>
            <person name="Copeland A."/>
            <person name="Lapidus A."/>
            <person name="Bruce D."/>
            <person name="Goodwin L."/>
            <person name="Pitluck S."/>
            <person name="Kyrpides N."/>
            <person name="Mavromatis K."/>
            <person name="Pagani I."/>
            <person name="Ivanova N."/>
            <person name="Zhang X."/>
            <person name="Brettin T."/>
            <person name="Detter J.C."/>
            <person name="Tapia R."/>
            <person name="Han C."/>
            <person name="Land M."/>
            <person name="Hauser L."/>
            <person name="Markowitz V."/>
            <person name="Cheng J.-F."/>
            <person name="Hugenholtz P."/>
            <person name="Woyke T."/>
            <person name="Wu D."/>
            <person name="Tindall B."/>
            <person name="Faehnrich R."/>
            <person name="Brambilla E."/>
            <person name="Klenk H.-P."/>
            <person name="Eisen J.A."/>
        </authorList>
    </citation>
    <scope>NUCLEOTIDE SEQUENCE [LARGE SCALE GENOMIC DNA]</scope>
    <source>
        <strain evidence="3">DSM 14977 / NBRC 100410 / VKM B-2274 / 506</strain>
    </source>
</reference>
<feature type="domain" description="PIN" evidence="1">
    <location>
        <begin position="3"/>
        <end position="114"/>
    </location>
</feature>
<dbReference type="eggNOG" id="COG1569">
    <property type="taxonomic scope" value="Bacteria"/>
</dbReference>
<dbReference type="InterPro" id="IPR002716">
    <property type="entry name" value="PIN_dom"/>
</dbReference>
<name>E4U977_OCEP5</name>
<protein>
    <submittedName>
        <fullName evidence="2">PilT protein domain protein</fullName>
    </submittedName>
</protein>
<dbReference type="AlphaFoldDB" id="E4U977"/>
<proteinExistence type="predicted"/>
<dbReference type="InterPro" id="IPR029060">
    <property type="entry name" value="PIN-like_dom_sf"/>
</dbReference>
<accession>E4U977</accession>
<dbReference type="Pfam" id="PF13470">
    <property type="entry name" value="PIN_3"/>
    <property type="match status" value="1"/>
</dbReference>
<dbReference type="NCBIfam" id="TIGR00305">
    <property type="entry name" value="putative toxin-antitoxin system toxin component, PIN family"/>
    <property type="match status" value="1"/>
</dbReference>
<dbReference type="PANTHER" id="PTHR34610">
    <property type="entry name" value="SSL7007 PROTEIN"/>
    <property type="match status" value="1"/>
</dbReference>
<evidence type="ECO:0000259" key="1">
    <source>
        <dbReference type="Pfam" id="PF13470"/>
    </source>
</evidence>
<reference evidence="2 3" key="2">
    <citation type="journal article" date="2011" name="Stand. Genomic Sci.">
        <title>Complete genome sequence of Oceanithermus profundus type strain (506).</title>
        <authorList>
            <person name="Pati A."/>
            <person name="Zhang X."/>
            <person name="Lapidus A."/>
            <person name="Nolan M."/>
            <person name="Lucas S."/>
            <person name="Del Rio T.G."/>
            <person name="Tice H."/>
            <person name="Cheng J.F."/>
            <person name="Tapia R."/>
            <person name="Han C."/>
            <person name="Goodwin L."/>
            <person name="Pitluck S."/>
            <person name="Liolios K."/>
            <person name="Pagani I."/>
            <person name="Ivanova N."/>
            <person name="Mavromatis K."/>
            <person name="Chen A."/>
            <person name="Palaniappan K."/>
            <person name="Hauser L."/>
            <person name="Jeffries C.D."/>
            <person name="Brambilla E.M."/>
            <person name="Rohl A."/>
            <person name="Mwirichia R."/>
            <person name="Rohde M."/>
            <person name="Tindall B.J."/>
            <person name="Sikorski J."/>
            <person name="Wirth R."/>
            <person name="Goker M."/>
            <person name="Woyke T."/>
            <person name="Detter J.C."/>
            <person name="Bristow J."/>
            <person name="Eisen J.A."/>
            <person name="Markowitz V."/>
            <person name="Hugenholtz P."/>
            <person name="Kyrpides N.C."/>
            <person name="Klenk H.P."/>
            <person name="Land M."/>
        </authorList>
    </citation>
    <scope>NUCLEOTIDE SEQUENCE [LARGE SCALE GENOMIC DNA]</scope>
    <source>
        <strain evidence="3">DSM 14977 / NBRC 100410 / VKM B-2274 / 506</strain>
    </source>
</reference>
<dbReference type="KEGG" id="opr:Ocepr_1452"/>
<keyword evidence="3" id="KW-1185">Reference proteome</keyword>
<dbReference type="InterPro" id="IPR002850">
    <property type="entry name" value="PIN_toxin-like"/>
</dbReference>
<dbReference type="Proteomes" id="UP000008722">
    <property type="component" value="Chromosome"/>
</dbReference>
<evidence type="ECO:0000313" key="2">
    <source>
        <dbReference type="EMBL" id="ADR36906.1"/>
    </source>
</evidence>
<sequence precursor="true">MIRLVVDPGVLIAAVLSAAGAPAELLRYWLDGAVEIVVSEKLLNELDTVLQRPKFRSYLSVAEAKRYVALLRRWAEVASDVESGEAFTTDPKDDYLVALALSSRADLLVSGDKHLTGIEHPRVPVLTPRQAVGLLKELDRKKGES</sequence>
<dbReference type="STRING" id="670487.Ocepr_1452"/>
<dbReference type="RefSeq" id="WP_013458076.1">
    <property type="nucleotide sequence ID" value="NC_014761.1"/>
</dbReference>
<dbReference type="OrthoDB" id="9802272at2"/>
<dbReference type="EMBL" id="CP002361">
    <property type="protein sequence ID" value="ADR36906.1"/>
    <property type="molecule type" value="Genomic_DNA"/>
</dbReference>
<evidence type="ECO:0000313" key="3">
    <source>
        <dbReference type="Proteomes" id="UP000008722"/>
    </source>
</evidence>
<gene>
    <name evidence="2" type="ordered locus">Ocepr_1452</name>
</gene>